<name>A0A914D8D6_9BILA</name>
<sequence>MEKADMNMKSQTLEKVVYKCQKRITASFLQIKIWTIQVLLSRPTFLNNSFECSCLIMEIYLTDKRETIDHIIKRPEIFHIEESRCKSIHLKITTEVTFIEATREQLVNFIFDQEAYENRDFLKICLNTVELVPLVRRIFEKFFDIKFPSRVFKLFSFDINTINAKHDYLLAHIRAFENMNGYGADRDRITNIDTKYYFTTRRTDGWALQLIYVRNQVLQFRVIDEEFYNIFDTYII</sequence>
<accession>A0A914D8D6</accession>
<proteinExistence type="predicted"/>
<dbReference type="AlphaFoldDB" id="A0A914D8D6"/>
<dbReference type="Proteomes" id="UP000887540">
    <property type="component" value="Unplaced"/>
</dbReference>
<evidence type="ECO:0000313" key="2">
    <source>
        <dbReference type="WBParaSite" id="ACRNAN_scaffold21.g28849.t1"/>
    </source>
</evidence>
<protein>
    <submittedName>
        <fullName evidence="2">DUF38 domain-containing protein</fullName>
    </submittedName>
</protein>
<dbReference type="WBParaSite" id="ACRNAN_scaffold21.g28849.t1">
    <property type="protein sequence ID" value="ACRNAN_scaffold21.g28849.t1"/>
    <property type="gene ID" value="ACRNAN_scaffold21.g28849"/>
</dbReference>
<reference evidence="2" key="1">
    <citation type="submission" date="2022-11" db="UniProtKB">
        <authorList>
            <consortium name="WormBaseParasite"/>
        </authorList>
    </citation>
    <scope>IDENTIFICATION</scope>
</reference>
<evidence type="ECO:0000313" key="1">
    <source>
        <dbReference type="Proteomes" id="UP000887540"/>
    </source>
</evidence>
<keyword evidence="1" id="KW-1185">Reference proteome</keyword>
<organism evidence="1 2">
    <name type="scientific">Acrobeloides nanus</name>
    <dbReference type="NCBI Taxonomy" id="290746"/>
    <lineage>
        <taxon>Eukaryota</taxon>
        <taxon>Metazoa</taxon>
        <taxon>Ecdysozoa</taxon>
        <taxon>Nematoda</taxon>
        <taxon>Chromadorea</taxon>
        <taxon>Rhabditida</taxon>
        <taxon>Tylenchina</taxon>
        <taxon>Cephalobomorpha</taxon>
        <taxon>Cephaloboidea</taxon>
        <taxon>Cephalobidae</taxon>
        <taxon>Acrobeloides</taxon>
    </lineage>
</organism>